<reference evidence="2 3" key="1">
    <citation type="journal article" date="2016" name="Nat. Commun.">
        <title>Thousands of microbial genomes shed light on interconnected biogeochemical processes in an aquifer system.</title>
        <authorList>
            <person name="Anantharaman K."/>
            <person name="Brown C.T."/>
            <person name="Hug L.A."/>
            <person name="Sharon I."/>
            <person name="Castelle C.J."/>
            <person name="Probst A.J."/>
            <person name="Thomas B.C."/>
            <person name="Singh A."/>
            <person name="Wilkins M.J."/>
            <person name="Karaoz U."/>
            <person name="Brodie E.L."/>
            <person name="Williams K.H."/>
            <person name="Hubbard S.S."/>
            <person name="Banfield J.F."/>
        </authorList>
    </citation>
    <scope>NUCLEOTIDE SEQUENCE [LARGE SCALE GENOMIC DNA]</scope>
</reference>
<name>A0A1F5MH93_9BACT</name>
<gene>
    <name evidence="2" type="ORF">A3I48_04415</name>
</gene>
<dbReference type="Proteomes" id="UP000178859">
    <property type="component" value="Unassembled WGS sequence"/>
</dbReference>
<accession>A0A1F5MH93</accession>
<feature type="domain" description="Transposase IS200-like" evidence="1">
    <location>
        <begin position="9"/>
        <end position="153"/>
    </location>
</feature>
<proteinExistence type="predicted"/>
<sequence>MPHRSVVLANDETYHIFNRSIAGTNIFAQNQKVNLNKAIEIVNYYRFPQKIRLSRFRSLPVQLKEQYLDALGGVTPLVEIYAFAFMSNHFHFLLKQIRDKGVAIFVANFQNSFAKVFNLKNDRSGALFQNAFKAKRIVTEDQFIHVSRYIHLNPVTAYIIEFDKLASFEWTSYSVYAADKQIPFISSIFLLKMFGTKEKYIKFVADQVDYQRKLAYIKDLVME</sequence>
<protein>
    <recommendedName>
        <fullName evidence="1">Transposase IS200-like domain-containing protein</fullName>
    </recommendedName>
</protein>
<dbReference type="GO" id="GO:0004803">
    <property type="term" value="F:transposase activity"/>
    <property type="evidence" value="ECO:0007669"/>
    <property type="project" value="InterPro"/>
</dbReference>
<comment type="caution">
    <text evidence="2">The sequence shown here is derived from an EMBL/GenBank/DDBJ whole genome shotgun (WGS) entry which is preliminary data.</text>
</comment>
<organism evidence="2 3">
    <name type="scientific">Candidatus Daviesbacteria bacterium RIFCSPLOWO2_02_FULL_36_7</name>
    <dbReference type="NCBI Taxonomy" id="1797792"/>
    <lineage>
        <taxon>Bacteria</taxon>
        <taxon>Candidatus Daviesiibacteriota</taxon>
    </lineage>
</organism>
<dbReference type="InterPro" id="IPR036515">
    <property type="entry name" value="Transposase_17_sf"/>
</dbReference>
<dbReference type="PANTHER" id="PTHR34322">
    <property type="entry name" value="TRANSPOSASE, Y1_TNP DOMAIN-CONTAINING"/>
    <property type="match status" value="1"/>
</dbReference>
<dbReference type="InterPro" id="IPR002686">
    <property type="entry name" value="Transposase_17"/>
</dbReference>
<dbReference type="GO" id="GO:0003677">
    <property type="term" value="F:DNA binding"/>
    <property type="evidence" value="ECO:0007669"/>
    <property type="project" value="InterPro"/>
</dbReference>
<dbReference type="SMART" id="SM01321">
    <property type="entry name" value="Y1_Tnp"/>
    <property type="match status" value="1"/>
</dbReference>
<dbReference type="AlphaFoldDB" id="A0A1F5MH93"/>
<dbReference type="GO" id="GO:0006313">
    <property type="term" value="P:DNA transposition"/>
    <property type="evidence" value="ECO:0007669"/>
    <property type="project" value="InterPro"/>
</dbReference>
<evidence type="ECO:0000259" key="1">
    <source>
        <dbReference type="SMART" id="SM01321"/>
    </source>
</evidence>
<dbReference type="EMBL" id="MFDT01000046">
    <property type="protein sequence ID" value="OGE64737.1"/>
    <property type="molecule type" value="Genomic_DNA"/>
</dbReference>
<dbReference type="PANTHER" id="PTHR34322:SF2">
    <property type="entry name" value="TRANSPOSASE IS200-LIKE DOMAIN-CONTAINING PROTEIN"/>
    <property type="match status" value="1"/>
</dbReference>
<evidence type="ECO:0000313" key="2">
    <source>
        <dbReference type="EMBL" id="OGE64737.1"/>
    </source>
</evidence>
<dbReference type="SUPFAM" id="SSF143422">
    <property type="entry name" value="Transposase IS200-like"/>
    <property type="match status" value="1"/>
</dbReference>
<evidence type="ECO:0000313" key="3">
    <source>
        <dbReference type="Proteomes" id="UP000178859"/>
    </source>
</evidence>
<dbReference type="Gene3D" id="3.30.70.1290">
    <property type="entry name" value="Transposase IS200-like"/>
    <property type="match status" value="1"/>
</dbReference>